<keyword evidence="2" id="KW-0812">Transmembrane</keyword>
<keyword evidence="2" id="KW-1133">Transmembrane helix</keyword>
<accession>C1MVA6</accession>
<dbReference type="AlphaFoldDB" id="C1MVA6"/>
<dbReference type="RefSeq" id="XP_003059341.1">
    <property type="nucleotide sequence ID" value="XM_003059295.1"/>
</dbReference>
<proteinExistence type="predicted"/>
<feature type="region of interest" description="Disordered" evidence="1">
    <location>
        <begin position="1"/>
        <end position="70"/>
    </location>
</feature>
<feature type="compositionally biased region" description="Acidic residues" evidence="1">
    <location>
        <begin position="128"/>
        <end position="143"/>
    </location>
</feature>
<keyword evidence="2" id="KW-0472">Membrane</keyword>
<keyword evidence="4" id="KW-1185">Reference proteome</keyword>
<feature type="compositionally biased region" description="Low complexity" evidence="1">
    <location>
        <begin position="56"/>
        <end position="68"/>
    </location>
</feature>
<organism evidence="4">
    <name type="scientific">Micromonas pusilla (strain CCMP1545)</name>
    <name type="common">Picoplanktonic green alga</name>
    <dbReference type="NCBI Taxonomy" id="564608"/>
    <lineage>
        <taxon>Eukaryota</taxon>
        <taxon>Viridiplantae</taxon>
        <taxon>Chlorophyta</taxon>
        <taxon>Mamiellophyceae</taxon>
        <taxon>Mamiellales</taxon>
        <taxon>Mamiellaceae</taxon>
        <taxon>Micromonas</taxon>
    </lineage>
</organism>
<protein>
    <submittedName>
        <fullName evidence="3">Predicted protein</fullName>
    </submittedName>
</protein>
<feature type="compositionally biased region" description="Basic and acidic residues" evidence="1">
    <location>
        <begin position="116"/>
        <end position="127"/>
    </location>
</feature>
<feature type="compositionally biased region" description="Basic and acidic residues" evidence="1">
    <location>
        <begin position="144"/>
        <end position="156"/>
    </location>
</feature>
<name>C1MVA6_MICPC</name>
<dbReference type="KEGG" id="mpp:MICPUCDRAFT_59121"/>
<feature type="compositionally biased region" description="Low complexity" evidence="1">
    <location>
        <begin position="195"/>
        <end position="206"/>
    </location>
</feature>
<feature type="compositionally biased region" description="Basic and acidic residues" evidence="1">
    <location>
        <begin position="34"/>
        <end position="55"/>
    </location>
</feature>
<feature type="region of interest" description="Disordered" evidence="1">
    <location>
        <begin position="113"/>
        <end position="159"/>
    </location>
</feature>
<dbReference type="GeneID" id="9685074"/>
<evidence type="ECO:0000313" key="3">
    <source>
        <dbReference type="EMBL" id="EEH56473.1"/>
    </source>
</evidence>
<dbReference type="Proteomes" id="UP000001876">
    <property type="component" value="Unassembled WGS sequence"/>
</dbReference>
<dbReference type="EMBL" id="GG663740">
    <property type="protein sequence ID" value="EEH56473.1"/>
    <property type="molecule type" value="Genomic_DNA"/>
</dbReference>
<evidence type="ECO:0000256" key="2">
    <source>
        <dbReference type="SAM" id="Phobius"/>
    </source>
</evidence>
<sequence>MPPESALASSRESADDWVSGPFDLSGDDDDGASTDDRESADDARVPDRSIDRPERASPASRAANAADAAFDDDAGARAWMALCEEAMTGGFREREAWDDETTALLSRARRLARGGVRGEKAEEGKEKDDDDDDGDDDDDDGDDDAARPAREDENARRRSVSNLLRPQNIPPSAALVLVGVLLGVLLGVFAASTNAVPASSRSPSLRRVPRHTGPHTTAFAL</sequence>
<evidence type="ECO:0000256" key="1">
    <source>
        <dbReference type="SAM" id="MobiDB-lite"/>
    </source>
</evidence>
<feature type="transmembrane region" description="Helical" evidence="2">
    <location>
        <begin position="173"/>
        <end position="196"/>
    </location>
</feature>
<evidence type="ECO:0000313" key="4">
    <source>
        <dbReference type="Proteomes" id="UP000001876"/>
    </source>
</evidence>
<gene>
    <name evidence="3" type="ORF">MICPUCDRAFT_59121</name>
</gene>
<reference evidence="3 4" key="1">
    <citation type="journal article" date="2009" name="Science">
        <title>Green evolution and dynamic adaptations revealed by genomes of the marine picoeukaryotes Micromonas.</title>
        <authorList>
            <person name="Worden A.Z."/>
            <person name="Lee J.H."/>
            <person name="Mock T."/>
            <person name="Rouze P."/>
            <person name="Simmons M.P."/>
            <person name="Aerts A.L."/>
            <person name="Allen A.E."/>
            <person name="Cuvelier M.L."/>
            <person name="Derelle E."/>
            <person name="Everett M.V."/>
            <person name="Foulon E."/>
            <person name="Grimwood J."/>
            <person name="Gundlach H."/>
            <person name="Henrissat B."/>
            <person name="Napoli C."/>
            <person name="McDonald S.M."/>
            <person name="Parker M.S."/>
            <person name="Rombauts S."/>
            <person name="Salamov A."/>
            <person name="Von Dassow P."/>
            <person name="Badger J.H."/>
            <person name="Coutinho P.M."/>
            <person name="Demir E."/>
            <person name="Dubchak I."/>
            <person name="Gentemann C."/>
            <person name="Eikrem W."/>
            <person name="Gready J.E."/>
            <person name="John U."/>
            <person name="Lanier W."/>
            <person name="Lindquist E.A."/>
            <person name="Lucas S."/>
            <person name="Mayer K.F."/>
            <person name="Moreau H."/>
            <person name="Not F."/>
            <person name="Otillar R."/>
            <person name="Panaud O."/>
            <person name="Pangilinan J."/>
            <person name="Paulsen I."/>
            <person name="Piegu B."/>
            <person name="Poliakov A."/>
            <person name="Robbens S."/>
            <person name="Schmutz J."/>
            <person name="Toulza E."/>
            <person name="Wyss T."/>
            <person name="Zelensky A."/>
            <person name="Zhou K."/>
            <person name="Armbrust E.V."/>
            <person name="Bhattacharya D."/>
            <person name="Goodenough U.W."/>
            <person name="Van de Peer Y."/>
            <person name="Grigoriev I.V."/>
        </authorList>
    </citation>
    <scope>NUCLEOTIDE SEQUENCE [LARGE SCALE GENOMIC DNA]</scope>
    <source>
        <strain evidence="3 4">CCMP1545</strain>
    </source>
</reference>
<feature type="region of interest" description="Disordered" evidence="1">
    <location>
        <begin position="195"/>
        <end position="221"/>
    </location>
</feature>